<dbReference type="RefSeq" id="WP_037482214.1">
    <property type="nucleotide sequence ID" value="NZ_AZRA01000061.1"/>
</dbReference>
<dbReference type="EMBL" id="AZRA01000061">
    <property type="protein sequence ID" value="KDB52026.1"/>
    <property type="molecule type" value="Genomic_DNA"/>
</dbReference>
<dbReference type="STRING" id="34103.SAMN05421778_101328"/>
<dbReference type="eggNOG" id="ENOG502ZN0J">
    <property type="taxonomic scope" value="Bacteria"/>
</dbReference>
<evidence type="ECO:0000313" key="1">
    <source>
        <dbReference type="EMBL" id="KDB52026.1"/>
    </source>
</evidence>
<dbReference type="Proteomes" id="UP000026714">
    <property type="component" value="Unassembled WGS sequence"/>
</dbReference>
<protein>
    <submittedName>
        <fullName evidence="1">Uncharacterized protein</fullName>
    </submittedName>
</protein>
<organism evidence="1 2">
    <name type="scientific">Sphaerotilus natans subsp. natans DSM 6575</name>
    <dbReference type="NCBI Taxonomy" id="1286631"/>
    <lineage>
        <taxon>Bacteria</taxon>
        <taxon>Pseudomonadati</taxon>
        <taxon>Pseudomonadota</taxon>
        <taxon>Betaproteobacteria</taxon>
        <taxon>Burkholderiales</taxon>
        <taxon>Sphaerotilaceae</taxon>
        <taxon>Sphaerotilus</taxon>
    </lineage>
</organism>
<dbReference type="InterPro" id="IPR046250">
    <property type="entry name" value="DUF6283"/>
</dbReference>
<sequence length="112" mass="12150">MTWNLKRTAQCAKCPWIKGVDPHDIPDGYCETKHANLASTIARPGELNLGTLTVMACHESPVGDEAHCVGWLANQAGPGNNIGLRLSLMSCGNAGKIRLRGDQHERFEDTLP</sequence>
<name>A0A059KKS1_9BURK</name>
<keyword evidence="2" id="KW-1185">Reference proteome</keyword>
<evidence type="ECO:0000313" key="2">
    <source>
        <dbReference type="Proteomes" id="UP000026714"/>
    </source>
</evidence>
<reference evidence="1 2" key="1">
    <citation type="journal article" date="2014" name="FEMS Microbiol. Ecol.">
        <title>Sphaerotilus natans encrusted with nanoball-shaped Fe(III) oxide minerals formed by nitrate-reducing mixotrophic Fe(II) oxidation.</title>
        <authorList>
            <person name="Park S."/>
            <person name="Kim D.H."/>
            <person name="Lee J.H."/>
            <person name="Hur H.G."/>
        </authorList>
    </citation>
    <scope>NUCLEOTIDE SEQUENCE [LARGE SCALE GENOMIC DNA]</scope>
    <source>
        <strain evidence="1 2">DSM 6575</strain>
    </source>
</reference>
<accession>A0A059KKS1</accession>
<comment type="caution">
    <text evidence="1">The sequence shown here is derived from an EMBL/GenBank/DDBJ whole genome shotgun (WGS) entry which is preliminary data.</text>
</comment>
<dbReference type="Pfam" id="PF19800">
    <property type="entry name" value="DUF6283"/>
    <property type="match status" value="1"/>
</dbReference>
<proteinExistence type="predicted"/>
<gene>
    <name evidence="1" type="ORF">X805_23960</name>
</gene>
<dbReference type="AlphaFoldDB" id="A0A059KKS1"/>